<dbReference type="AlphaFoldDB" id="A0A9X3ZH82"/>
<keyword evidence="3" id="KW-1003">Cell membrane</keyword>
<evidence type="ECO:0000256" key="8">
    <source>
        <dbReference type="SAM" id="Phobius"/>
    </source>
</evidence>
<dbReference type="Proteomes" id="UP001151234">
    <property type="component" value="Unassembled WGS sequence"/>
</dbReference>
<keyword evidence="7 8" id="KW-0472">Membrane</keyword>
<dbReference type="PANTHER" id="PTHR32196:SF21">
    <property type="entry name" value="ABC TRANSPORTER PERMEASE PROTEIN YPHD-RELATED"/>
    <property type="match status" value="1"/>
</dbReference>
<feature type="transmembrane region" description="Helical" evidence="8">
    <location>
        <begin position="253"/>
        <end position="274"/>
    </location>
</feature>
<dbReference type="RefSeq" id="WP_267990790.1">
    <property type="nucleotide sequence ID" value="NZ_JAPJZI010000001.1"/>
</dbReference>
<protein>
    <submittedName>
        <fullName evidence="9">ABC transporter permease</fullName>
    </submittedName>
</protein>
<comment type="subcellular location">
    <subcellularLocation>
        <location evidence="1">Cell membrane</location>
        <topology evidence="1">Multi-pass membrane protein</topology>
    </subcellularLocation>
</comment>
<feature type="transmembrane region" description="Helical" evidence="8">
    <location>
        <begin position="86"/>
        <end position="105"/>
    </location>
</feature>
<feature type="transmembrane region" description="Helical" evidence="8">
    <location>
        <begin position="177"/>
        <end position="205"/>
    </location>
</feature>
<gene>
    <name evidence="9" type="ORF">OQ273_12280</name>
</gene>
<keyword evidence="4" id="KW-0997">Cell inner membrane</keyword>
<keyword evidence="6 8" id="KW-1133">Transmembrane helix</keyword>
<dbReference type="InterPro" id="IPR001851">
    <property type="entry name" value="ABC_transp_permease"/>
</dbReference>
<accession>A0A9X3ZH82</accession>
<dbReference type="EMBL" id="JAPJZI010000001">
    <property type="protein sequence ID" value="MDA5399352.1"/>
    <property type="molecule type" value="Genomic_DNA"/>
</dbReference>
<reference evidence="9" key="1">
    <citation type="submission" date="2022-11" db="EMBL/GenBank/DDBJ databases">
        <title>Draft genome sequence of Hoeflea poritis E7-10 and Hoeflea prorocentri PM5-8, separated from scleractinian coral Porites lutea and marine dinoflagellate.</title>
        <authorList>
            <person name="Zhang G."/>
            <person name="Wei Q."/>
            <person name="Cai L."/>
        </authorList>
    </citation>
    <scope>NUCLEOTIDE SEQUENCE</scope>
    <source>
        <strain evidence="9">PM5-8</strain>
    </source>
</reference>
<evidence type="ECO:0000256" key="4">
    <source>
        <dbReference type="ARBA" id="ARBA00022519"/>
    </source>
</evidence>
<comment type="caution">
    <text evidence="9">The sequence shown here is derived from an EMBL/GenBank/DDBJ whole genome shotgun (WGS) entry which is preliminary data.</text>
</comment>
<evidence type="ECO:0000256" key="1">
    <source>
        <dbReference type="ARBA" id="ARBA00004651"/>
    </source>
</evidence>
<evidence type="ECO:0000256" key="6">
    <source>
        <dbReference type="ARBA" id="ARBA00022989"/>
    </source>
</evidence>
<feature type="transmembrane region" description="Helical" evidence="8">
    <location>
        <begin position="281"/>
        <end position="301"/>
    </location>
</feature>
<dbReference type="PANTHER" id="PTHR32196">
    <property type="entry name" value="ABC TRANSPORTER PERMEASE PROTEIN YPHD-RELATED-RELATED"/>
    <property type="match status" value="1"/>
</dbReference>
<dbReference type="GO" id="GO:0005886">
    <property type="term" value="C:plasma membrane"/>
    <property type="evidence" value="ECO:0007669"/>
    <property type="project" value="UniProtKB-SubCell"/>
</dbReference>
<keyword evidence="10" id="KW-1185">Reference proteome</keyword>
<evidence type="ECO:0000256" key="3">
    <source>
        <dbReference type="ARBA" id="ARBA00022475"/>
    </source>
</evidence>
<evidence type="ECO:0000313" key="9">
    <source>
        <dbReference type="EMBL" id="MDA5399352.1"/>
    </source>
</evidence>
<dbReference type="Pfam" id="PF02653">
    <property type="entry name" value="BPD_transp_2"/>
    <property type="match status" value="1"/>
</dbReference>
<evidence type="ECO:0000256" key="2">
    <source>
        <dbReference type="ARBA" id="ARBA00022448"/>
    </source>
</evidence>
<feature type="transmembrane region" description="Helical" evidence="8">
    <location>
        <begin position="60"/>
        <end position="79"/>
    </location>
</feature>
<feature type="transmembrane region" description="Helical" evidence="8">
    <location>
        <begin position="307"/>
        <end position="327"/>
    </location>
</feature>
<dbReference type="CDD" id="cd06579">
    <property type="entry name" value="TM_PBP1_transp_AraH_like"/>
    <property type="match status" value="1"/>
</dbReference>
<keyword evidence="2" id="KW-0813">Transport</keyword>
<dbReference type="GO" id="GO:0022857">
    <property type="term" value="F:transmembrane transporter activity"/>
    <property type="evidence" value="ECO:0007669"/>
    <property type="project" value="InterPro"/>
</dbReference>
<feature type="transmembrane region" description="Helical" evidence="8">
    <location>
        <begin position="226"/>
        <end position="247"/>
    </location>
</feature>
<evidence type="ECO:0000313" key="10">
    <source>
        <dbReference type="Proteomes" id="UP001151234"/>
    </source>
</evidence>
<evidence type="ECO:0000256" key="5">
    <source>
        <dbReference type="ARBA" id="ARBA00022692"/>
    </source>
</evidence>
<feature type="transmembrane region" description="Helical" evidence="8">
    <location>
        <begin position="21"/>
        <end position="40"/>
    </location>
</feature>
<keyword evidence="5 8" id="KW-0812">Transmembrane</keyword>
<proteinExistence type="predicted"/>
<feature type="transmembrane region" description="Helical" evidence="8">
    <location>
        <begin position="111"/>
        <end position="132"/>
    </location>
</feature>
<organism evidence="9 10">
    <name type="scientific">Hoeflea prorocentri</name>
    <dbReference type="NCBI Taxonomy" id="1922333"/>
    <lineage>
        <taxon>Bacteria</taxon>
        <taxon>Pseudomonadati</taxon>
        <taxon>Pseudomonadota</taxon>
        <taxon>Alphaproteobacteria</taxon>
        <taxon>Hyphomicrobiales</taxon>
        <taxon>Rhizobiaceae</taxon>
        <taxon>Hoeflea</taxon>
    </lineage>
</organism>
<evidence type="ECO:0000256" key="7">
    <source>
        <dbReference type="ARBA" id="ARBA00023136"/>
    </source>
</evidence>
<name>A0A9X3ZH82_9HYPH</name>
<sequence length="333" mass="34607">MSANETVAQENSVDRRVVAALFVRIGAYAALAAILLYFAFNARGFTSAFNLQNVVEQSAILTMLAFGMTFVFIGTGTDIQKGGVDLSVAANAGLCGAVLVTVMNLGYSEIVAIPITLLTGMAMGFLNSIAVVSFRIMPLLATLAVMNIAAGLELTITENSVVGVESELLSALQFGRFLGISALAWILLLFTAFAATLAHFTPFGVKLYAVGGFTEAARAAGLNVGFYVYFSYMFSGLCAAIASIMIVSRLSAASLGTGLLLLPVLAAALLGTVFSRRFVPTIGGTLIASLFIGFLANGFQLLGISSFWVSGVQGALILLVVALTSFAKPAQGS</sequence>